<protein>
    <submittedName>
        <fullName evidence="3">Uncharacterized protein</fullName>
    </submittedName>
</protein>
<dbReference type="EMBL" id="AP005747">
    <property type="protein sequence ID" value="BAD33916.1"/>
    <property type="molecule type" value="Genomic_DNA"/>
</dbReference>
<organism evidence="3 4">
    <name type="scientific">Oryza sativa subsp. japonica</name>
    <name type="common">Rice</name>
    <dbReference type="NCBI Taxonomy" id="39947"/>
    <lineage>
        <taxon>Eukaryota</taxon>
        <taxon>Viridiplantae</taxon>
        <taxon>Streptophyta</taxon>
        <taxon>Embryophyta</taxon>
        <taxon>Tracheophyta</taxon>
        <taxon>Spermatophyta</taxon>
        <taxon>Magnoliopsida</taxon>
        <taxon>Liliopsida</taxon>
        <taxon>Poales</taxon>
        <taxon>Poaceae</taxon>
        <taxon>BOP clade</taxon>
        <taxon>Oryzoideae</taxon>
        <taxon>Oryzeae</taxon>
        <taxon>Oryzinae</taxon>
        <taxon>Oryza</taxon>
        <taxon>Oryza sativa</taxon>
    </lineage>
</organism>
<name>Q69MJ9_ORYSJ</name>
<feature type="region of interest" description="Disordered" evidence="1">
    <location>
        <begin position="55"/>
        <end position="110"/>
    </location>
</feature>
<dbReference type="EMBL" id="AP005686">
    <property type="protein sequence ID" value="BAD33808.1"/>
    <property type="molecule type" value="Genomic_DNA"/>
</dbReference>
<proteinExistence type="predicted"/>
<sequence length="171" mass="19608">MTRWTELRARCEHREERGRRRASCRAHPLGRARKKRKVGSKLDVELAPWLRSEKRGVGGELGEEELLSTEKTGSPASSKEDPELSPPQHPLAEVREDKCQQHNLDPTISSMKEPMPLGLLHKLREVVGTRLIELREVASLLYLLSSGTHQRPSTLVIHLEEEKERKEEEEE</sequence>
<evidence type="ECO:0000313" key="2">
    <source>
        <dbReference type="EMBL" id="BAD33808.1"/>
    </source>
</evidence>
<reference evidence="2" key="1">
    <citation type="submission" date="2002-09" db="EMBL/GenBank/DDBJ databases">
        <title>Oryza sativa nipponbare(GA3) genomic DNA, chromosome 9, BAC clone:OSJNBa0016E03.</title>
        <authorList>
            <person name="Sasaki T."/>
            <person name="Matsumoto T."/>
            <person name="Katayose Y."/>
        </authorList>
    </citation>
    <scope>NUCLEOTIDE SEQUENCE</scope>
</reference>
<feature type="compositionally biased region" description="Basic and acidic residues" evidence="1">
    <location>
        <begin position="1"/>
        <end position="18"/>
    </location>
</feature>
<reference evidence="4" key="3">
    <citation type="journal article" date="2005" name="Nature">
        <title>The map-based sequence of the rice genome.</title>
        <authorList>
            <consortium name="International rice genome sequencing project (IRGSP)"/>
            <person name="Matsumoto T."/>
            <person name="Wu J."/>
            <person name="Kanamori H."/>
            <person name="Katayose Y."/>
            <person name="Fujisawa M."/>
            <person name="Namiki N."/>
            <person name="Mizuno H."/>
            <person name="Yamamoto K."/>
            <person name="Antonio B.A."/>
            <person name="Baba T."/>
            <person name="Sakata K."/>
            <person name="Nagamura Y."/>
            <person name="Aoki H."/>
            <person name="Arikawa K."/>
            <person name="Arita K."/>
            <person name="Bito T."/>
            <person name="Chiden Y."/>
            <person name="Fujitsuka N."/>
            <person name="Fukunaka R."/>
            <person name="Hamada M."/>
            <person name="Harada C."/>
            <person name="Hayashi A."/>
            <person name="Hijishita S."/>
            <person name="Honda M."/>
            <person name="Hosokawa S."/>
            <person name="Ichikawa Y."/>
            <person name="Idonuma A."/>
            <person name="Iijima M."/>
            <person name="Ikeda M."/>
            <person name="Ikeno M."/>
            <person name="Ito K."/>
            <person name="Ito S."/>
            <person name="Ito T."/>
            <person name="Ito Y."/>
            <person name="Ito Y."/>
            <person name="Iwabuchi A."/>
            <person name="Kamiya K."/>
            <person name="Karasawa W."/>
            <person name="Kurita K."/>
            <person name="Katagiri S."/>
            <person name="Kikuta A."/>
            <person name="Kobayashi H."/>
            <person name="Kobayashi N."/>
            <person name="Machita K."/>
            <person name="Maehara T."/>
            <person name="Masukawa M."/>
            <person name="Mizubayashi T."/>
            <person name="Mukai Y."/>
            <person name="Nagasaki H."/>
            <person name="Nagata Y."/>
            <person name="Naito S."/>
            <person name="Nakashima M."/>
            <person name="Nakama Y."/>
            <person name="Nakamichi Y."/>
            <person name="Nakamura M."/>
            <person name="Meguro A."/>
            <person name="Negishi M."/>
            <person name="Ohta I."/>
            <person name="Ohta T."/>
            <person name="Okamoto M."/>
            <person name="Ono N."/>
            <person name="Saji S."/>
            <person name="Sakaguchi M."/>
            <person name="Sakai K."/>
            <person name="Shibata M."/>
            <person name="Shimokawa T."/>
            <person name="Song J."/>
            <person name="Takazaki Y."/>
            <person name="Terasawa K."/>
            <person name="Tsugane M."/>
            <person name="Tsuji K."/>
            <person name="Ueda S."/>
            <person name="Waki K."/>
            <person name="Yamagata H."/>
            <person name="Yamamoto M."/>
            <person name="Yamamoto S."/>
            <person name="Yamane H."/>
            <person name="Yoshiki S."/>
            <person name="Yoshihara R."/>
            <person name="Yukawa K."/>
            <person name="Zhong H."/>
            <person name="Yano M."/>
            <person name="Yuan Q."/>
            <person name="Ouyang S."/>
            <person name="Liu J."/>
            <person name="Jones K.M."/>
            <person name="Gansberger K."/>
            <person name="Moffat K."/>
            <person name="Hill J."/>
            <person name="Bera J."/>
            <person name="Fadrosh D."/>
            <person name="Jin S."/>
            <person name="Johri S."/>
            <person name="Kim M."/>
            <person name="Overton L."/>
            <person name="Reardon M."/>
            <person name="Tsitrin T."/>
            <person name="Vuong H."/>
            <person name="Weaver B."/>
            <person name="Ciecko A."/>
            <person name="Tallon L."/>
            <person name="Jackson J."/>
            <person name="Pai G."/>
            <person name="Aken S.V."/>
            <person name="Utterback T."/>
            <person name="Reidmuller S."/>
            <person name="Feldblyum T."/>
            <person name="Hsiao J."/>
            <person name="Zismann V."/>
            <person name="Iobst S."/>
            <person name="de Vazeille A.R."/>
            <person name="Buell C.R."/>
            <person name="Ying K."/>
            <person name="Li Y."/>
            <person name="Lu T."/>
            <person name="Huang Y."/>
            <person name="Zhao Q."/>
            <person name="Feng Q."/>
            <person name="Zhang L."/>
            <person name="Zhu J."/>
            <person name="Weng Q."/>
            <person name="Mu J."/>
            <person name="Lu Y."/>
            <person name="Fan D."/>
            <person name="Liu Y."/>
            <person name="Guan J."/>
            <person name="Zhang Y."/>
            <person name="Yu S."/>
            <person name="Liu X."/>
            <person name="Zhang Y."/>
            <person name="Hong G."/>
            <person name="Han B."/>
            <person name="Choisne N."/>
            <person name="Demange N."/>
            <person name="Orjeda G."/>
            <person name="Samain S."/>
            <person name="Cattolico L."/>
            <person name="Pelletier E."/>
            <person name="Couloux A."/>
            <person name="Segurens B."/>
            <person name="Wincker P."/>
            <person name="D'Hont A."/>
            <person name="Scarpelli C."/>
            <person name="Weissenbach J."/>
            <person name="Salanoubat M."/>
            <person name="Quetier F."/>
            <person name="Yu Y."/>
            <person name="Kim H.R."/>
            <person name="Rambo T."/>
            <person name="Currie J."/>
            <person name="Collura K."/>
            <person name="Luo M."/>
            <person name="Yang T."/>
            <person name="Ammiraju J.S.S."/>
            <person name="Engler F."/>
            <person name="Soderlund C."/>
            <person name="Wing R.A."/>
            <person name="Palmer L.E."/>
            <person name="de la Bastide M."/>
            <person name="Spiegel L."/>
            <person name="Nascimento L."/>
            <person name="Zutavern T."/>
            <person name="O'Shaughnessy A."/>
            <person name="Dike S."/>
            <person name="Dedhia N."/>
            <person name="Preston R."/>
            <person name="Balija V."/>
            <person name="McCombie W.R."/>
            <person name="Chow T."/>
            <person name="Chen H."/>
            <person name="Chung M."/>
            <person name="Chen C."/>
            <person name="Shaw J."/>
            <person name="Wu H."/>
            <person name="Hsiao K."/>
            <person name="Chao Y."/>
            <person name="Chu M."/>
            <person name="Cheng C."/>
            <person name="Hour A."/>
            <person name="Lee P."/>
            <person name="Lin S."/>
            <person name="Lin Y."/>
            <person name="Liou J."/>
            <person name="Liu S."/>
            <person name="Hsing Y."/>
            <person name="Raghuvanshi S."/>
            <person name="Mohanty A."/>
            <person name="Bharti A.K."/>
            <person name="Gaur A."/>
            <person name="Gupta V."/>
            <person name="Kumar D."/>
            <person name="Ravi V."/>
            <person name="Vij S."/>
            <person name="Kapur A."/>
            <person name="Khurana P."/>
            <person name="Khurana P."/>
            <person name="Khurana J.P."/>
            <person name="Tyagi A.K."/>
            <person name="Gaikwad K."/>
            <person name="Singh A."/>
            <person name="Dalal V."/>
            <person name="Srivastava S."/>
            <person name="Dixit A."/>
            <person name="Pal A.K."/>
            <person name="Ghazi I.A."/>
            <person name="Yadav M."/>
            <person name="Pandit A."/>
            <person name="Bhargava A."/>
            <person name="Sureshbabu K."/>
            <person name="Batra K."/>
            <person name="Sharma T.R."/>
            <person name="Mohapatra T."/>
            <person name="Singh N.K."/>
            <person name="Messing J."/>
            <person name="Nelson A.B."/>
            <person name="Fuks G."/>
            <person name="Kavchok S."/>
            <person name="Keizer G."/>
            <person name="Linton E."/>
            <person name="Llaca V."/>
            <person name="Song R."/>
            <person name="Tanyolac B."/>
            <person name="Young S."/>
            <person name="Ho-Il K."/>
            <person name="Hahn J.H."/>
            <person name="Sangsakoo G."/>
            <person name="Vanavichit A."/>
            <person name="de Mattos Luiz.A.T."/>
            <person name="Zimmer P.D."/>
            <person name="Malone G."/>
            <person name="Dellagostin O."/>
            <person name="de Oliveira A.C."/>
            <person name="Bevan M."/>
            <person name="Bancroft I."/>
            <person name="Minx P."/>
            <person name="Cordum H."/>
            <person name="Wilson R."/>
            <person name="Cheng Z."/>
            <person name="Jin W."/>
            <person name="Jiang J."/>
            <person name="Leong S.A."/>
            <person name="Iwama H."/>
            <person name="Gojobori T."/>
            <person name="Itoh T."/>
            <person name="Niimura Y."/>
            <person name="Fujii Y."/>
            <person name="Habara T."/>
            <person name="Sakai H."/>
            <person name="Sato Y."/>
            <person name="Wilson G."/>
            <person name="Kumar K."/>
            <person name="McCouch S."/>
            <person name="Juretic N."/>
            <person name="Hoen D."/>
            <person name="Wright S."/>
            <person name="Bruskiewich R."/>
            <person name="Bureau T."/>
            <person name="Miyao A."/>
            <person name="Hirochika H."/>
            <person name="Nishikawa T."/>
            <person name="Kadowaki K."/>
            <person name="Sugiura M."/>
            <person name="Burr B."/>
            <person name="Sasaki T."/>
        </authorList>
    </citation>
    <scope>NUCLEOTIDE SEQUENCE [LARGE SCALE GENOMIC DNA]</scope>
    <source>
        <strain evidence="4">cv. Nipponbare</strain>
    </source>
</reference>
<evidence type="ECO:0000313" key="4">
    <source>
        <dbReference type="Proteomes" id="UP000000763"/>
    </source>
</evidence>
<dbReference type="Proteomes" id="UP000000763">
    <property type="component" value="Chromosome 9"/>
</dbReference>
<evidence type="ECO:0000313" key="3">
    <source>
        <dbReference type="EMBL" id="BAD33916.1"/>
    </source>
</evidence>
<feature type="compositionally biased region" description="Basic residues" evidence="1">
    <location>
        <begin position="19"/>
        <end position="39"/>
    </location>
</feature>
<evidence type="ECO:0000256" key="1">
    <source>
        <dbReference type="SAM" id="MobiDB-lite"/>
    </source>
</evidence>
<dbReference type="AlphaFoldDB" id="Q69MJ9"/>
<feature type="region of interest" description="Disordered" evidence="1">
    <location>
        <begin position="1"/>
        <end position="39"/>
    </location>
</feature>
<gene>
    <name evidence="2" type="ORF">OSJNBa0016E03.41</name>
    <name evidence="3" type="ORF">OSJNBa0039E17.5</name>
</gene>
<reference evidence="3" key="2">
    <citation type="submission" date="2002-09" db="EMBL/GenBank/DDBJ databases">
        <title>Oryza sativa nipponbare(GA3) genomic DNA, chromosome 9, BAC clone:OSJNBa0039E17.</title>
        <authorList>
            <person name="Sasaki T."/>
            <person name="Matsumoto T."/>
            <person name="Katayose Y."/>
        </authorList>
    </citation>
    <scope>NUCLEOTIDE SEQUENCE</scope>
</reference>
<accession>Q69MJ9</accession>
<reference evidence="4" key="4">
    <citation type="journal article" date="2008" name="Nucleic Acids Res.">
        <title>The rice annotation project database (RAP-DB): 2008 update.</title>
        <authorList>
            <consortium name="The rice annotation project (RAP)"/>
        </authorList>
    </citation>
    <scope>GENOME REANNOTATION</scope>
    <source>
        <strain evidence="4">cv. Nipponbare</strain>
    </source>
</reference>
<feature type="compositionally biased region" description="Polar residues" evidence="1">
    <location>
        <begin position="101"/>
        <end position="110"/>
    </location>
</feature>